<sequence length="81" mass="8831">MGTTECIWGEPTYLVVENDITLATFRINAVCTHLGCVVPWNSAEKKFICPCHGPAPLSLALAHADIDDGKVLFVPWVETGF</sequence>
<evidence type="ECO:0000313" key="2">
    <source>
        <dbReference type="Proteomes" id="UP001060215"/>
    </source>
</evidence>
<keyword evidence="2" id="KW-1185">Reference proteome</keyword>
<proteinExistence type="predicted"/>
<name>A0ACC0HFC6_9ERIC</name>
<gene>
    <name evidence="1" type="ORF">LOK49_LG06G00658</name>
</gene>
<dbReference type="Proteomes" id="UP001060215">
    <property type="component" value="Chromosome 5"/>
</dbReference>
<dbReference type="EMBL" id="CM045762">
    <property type="protein sequence ID" value="KAI8010616.1"/>
    <property type="molecule type" value="Genomic_DNA"/>
</dbReference>
<reference evidence="1 2" key="1">
    <citation type="journal article" date="2022" name="Plant J.">
        <title>Chromosome-level genome of Camellia lanceoleosa provides a valuable resource for understanding genome evolution and self-incompatibility.</title>
        <authorList>
            <person name="Gong W."/>
            <person name="Xiao S."/>
            <person name="Wang L."/>
            <person name="Liao Z."/>
            <person name="Chang Y."/>
            <person name="Mo W."/>
            <person name="Hu G."/>
            <person name="Li W."/>
            <person name="Zhao G."/>
            <person name="Zhu H."/>
            <person name="Hu X."/>
            <person name="Ji K."/>
            <person name="Xiang X."/>
            <person name="Song Q."/>
            <person name="Yuan D."/>
            <person name="Jin S."/>
            <person name="Zhang L."/>
        </authorList>
    </citation>
    <scope>NUCLEOTIDE SEQUENCE [LARGE SCALE GENOMIC DNA]</scope>
    <source>
        <strain evidence="1">SQ_2022a</strain>
    </source>
</reference>
<comment type="caution">
    <text evidence="1">The sequence shown here is derived from an EMBL/GenBank/DDBJ whole genome shotgun (WGS) entry which is preliminary data.</text>
</comment>
<evidence type="ECO:0000313" key="1">
    <source>
        <dbReference type="EMBL" id="KAI8010616.1"/>
    </source>
</evidence>
<organism evidence="1 2">
    <name type="scientific">Camellia lanceoleosa</name>
    <dbReference type="NCBI Taxonomy" id="1840588"/>
    <lineage>
        <taxon>Eukaryota</taxon>
        <taxon>Viridiplantae</taxon>
        <taxon>Streptophyta</taxon>
        <taxon>Embryophyta</taxon>
        <taxon>Tracheophyta</taxon>
        <taxon>Spermatophyta</taxon>
        <taxon>Magnoliopsida</taxon>
        <taxon>eudicotyledons</taxon>
        <taxon>Gunneridae</taxon>
        <taxon>Pentapetalae</taxon>
        <taxon>asterids</taxon>
        <taxon>Ericales</taxon>
        <taxon>Theaceae</taxon>
        <taxon>Camellia</taxon>
    </lineage>
</organism>
<protein>
    <submittedName>
        <fullName evidence="1">Uncharacterized protein</fullName>
    </submittedName>
</protein>
<accession>A0ACC0HFC6</accession>